<evidence type="ECO:0000313" key="3">
    <source>
        <dbReference type="Proteomes" id="UP000325780"/>
    </source>
</evidence>
<accession>A0A5N6U3D2</accession>
<organism evidence="2 3">
    <name type="scientific">Aspergillus avenaceus</name>
    <dbReference type="NCBI Taxonomy" id="36643"/>
    <lineage>
        <taxon>Eukaryota</taxon>
        <taxon>Fungi</taxon>
        <taxon>Dikarya</taxon>
        <taxon>Ascomycota</taxon>
        <taxon>Pezizomycotina</taxon>
        <taxon>Eurotiomycetes</taxon>
        <taxon>Eurotiomycetidae</taxon>
        <taxon>Eurotiales</taxon>
        <taxon>Aspergillaceae</taxon>
        <taxon>Aspergillus</taxon>
        <taxon>Aspergillus subgen. Circumdati</taxon>
    </lineage>
</organism>
<dbReference type="AlphaFoldDB" id="A0A5N6U3D2"/>
<sequence>MAHSCRIMEALPPGYVLIVHHGVKHVQKAAKDLYDHIREDPDGNQYMVVLGMTPNTRYKLDNDKNILDGVPFRFQWEEDTGLIKVIPGWEHDQVTDRIRGEIQEKCRDVMRLSKDDYSFGGTTTHRPPGGNRGKQPDQCLWPRTRLGERGVGPEWPTLVIETGGTESLPRLHEDVKWWFENSRGDVRIGLVVKISLSTRKSTIEKWQLASPGPPRPVTRGAERQLPHLPPPRVQQAAAEQQPFIAQVITISDHTVIGAPLVLNFHAVMDRRPQRNERDIELDADDLLFCFKMV</sequence>
<protein>
    <submittedName>
        <fullName evidence="2">Uncharacterized protein</fullName>
    </submittedName>
</protein>
<evidence type="ECO:0000256" key="1">
    <source>
        <dbReference type="SAM" id="MobiDB-lite"/>
    </source>
</evidence>
<dbReference type="Proteomes" id="UP000325780">
    <property type="component" value="Unassembled WGS sequence"/>
</dbReference>
<feature type="region of interest" description="Disordered" evidence="1">
    <location>
        <begin position="117"/>
        <end position="138"/>
    </location>
</feature>
<proteinExistence type="predicted"/>
<keyword evidence="3" id="KW-1185">Reference proteome</keyword>
<name>A0A5N6U3D2_ASPAV</name>
<feature type="region of interest" description="Disordered" evidence="1">
    <location>
        <begin position="207"/>
        <end position="228"/>
    </location>
</feature>
<reference evidence="2 3" key="1">
    <citation type="submission" date="2019-04" db="EMBL/GenBank/DDBJ databases">
        <title>Friends and foes A comparative genomics study of 23 Aspergillus species from section Flavi.</title>
        <authorList>
            <consortium name="DOE Joint Genome Institute"/>
            <person name="Kjaerbolling I."/>
            <person name="Vesth T."/>
            <person name="Frisvad J.C."/>
            <person name="Nybo J.L."/>
            <person name="Theobald S."/>
            <person name="Kildgaard S."/>
            <person name="Isbrandt T."/>
            <person name="Kuo A."/>
            <person name="Sato A."/>
            <person name="Lyhne E.K."/>
            <person name="Kogle M.E."/>
            <person name="Wiebenga A."/>
            <person name="Kun R.S."/>
            <person name="Lubbers R.J."/>
            <person name="Makela M.R."/>
            <person name="Barry K."/>
            <person name="Chovatia M."/>
            <person name="Clum A."/>
            <person name="Daum C."/>
            <person name="Haridas S."/>
            <person name="He G."/>
            <person name="LaButti K."/>
            <person name="Lipzen A."/>
            <person name="Mondo S."/>
            <person name="Riley R."/>
            <person name="Salamov A."/>
            <person name="Simmons B.A."/>
            <person name="Magnuson J.K."/>
            <person name="Henrissat B."/>
            <person name="Mortensen U.H."/>
            <person name="Larsen T.O."/>
            <person name="Devries R.P."/>
            <person name="Grigoriev I.V."/>
            <person name="Machida M."/>
            <person name="Baker S.E."/>
            <person name="Andersen M.R."/>
        </authorList>
    </citation>
    <scope>NUCLEOTIDE SEQUENCE [LARGE SCALE GENOMIC DNA]</scope>
    <source>
        <strain evidence="2 3">IBT 18842</strain>
    </source>
</reference>
<evidence type="ECO:0000313" key="2">
    <source>
        <dbReference type="EMBL" id="KAE8152939.1"/>
    </source>
</evidence>
<dbReference type="OrthoDB" id="76567at2759"/>
<gene>
    <name evidence="2" type="ORF">BDV25DRAFT_150195</name>
</gene>
<dbReference type="EMBL" id="ML742045">
    <property type="protein sequence ID" value="KAE8152939.1"/>
    <property type="molecule type" value="Genomic_DNA"/>
</dbReference>